<name>A0A381VDU2_9ZZZZ</name>
<protein>
    <submittedName>
        <fullName evidence="1">Uncharacterized protein</fullName>
    </submittedName>
</protein>
<proteinExistence type="predicted"/>
<evidence type="ECO:0000313" key="1">
    <source>
        <dbReference type="EMBL" id="SVA37817.1"/>
    </source>
</evidence>
<dbReference type="AlphaFoldDB" id="A0A381VDU2"/>
<reference evidence="1" key="1">
    <citation type="submission" date="2018-05" db="EMBL/GenBank/DDBJ databases">
        <authorList>
            <person name="Lanie J.A."/>
            <person name="Ng W.-L."/>
            <person name="Kazmierczak K.M."/>
            <person name="Andrzejewski T.M."/>
            <person name="Davidsen T.M."/>
            <person name="Wayne K.J."/>
            <person name="Tettelin H."/>
            <person name="Glass J.I."/>
            <person name="Rusch D."/>
            <person name="Podicherti R."/>
            <person name="Tsui H.-C.T."/>
            <person name="Winkler M.E."/>
        </authorList>
    </citation>
    <scope>NUCLEOTIDE SEQUENCE</scope>
</reference>
<dbReference type="EMBL" id="UINC01008403">
    <property type="protein sequence ID" value="SVA37817.1"/>
    <property type="molecule type" value="Genomic_DNA"/>
</dbReference>
<sequence length="219" mass="24771">SVVTVNKKEVTLLRQSDDKRITTKISNLSEYDQEFIESLIWDGETEKIIDFDDLSSEDKRLIRLIKQEISETKNSKGMKVSKPFASLRLKVGLSLVEFIHGSIDHNQNASDKQNLDISDRINNVDALGVFIKAEVVTDNKKSKGYFQINTSVPGLTSLALGIEHNVWGMFNIGSNFVYIPKSSGIEFQARQSSKSKAWTWYPATEDGAFLPELYFSIHF</sequence>
<gene>
    <name evidence="1" type="ORF">METZ01_LOCUS90671</name>
</gene>
<accession>A0A381VDU2</accession>
<organism evidence="1">
    <name type="scientific">marine metagenome</name>
    <dbReference type="NCBI Taxonomy" id="408172"/>
    <lineage>
        <taxon>unclassified sequences</taxon>
        <taxon>metagenomes</taxon>
        <taxon>ecological metagenomes</taxon>
    </lineage>
</organism>
<feature type="non-terminal residue" evidence="1">
    <location>
        <position position="1"/>
    </location>
</feature>